<evidence type="ECO:0000313" key="8">
    <source>
        <dbReference type="Proteomes" id="UP001597119"/>
    </source>
</evidence>
<accession>A0ABD6CA42</accession>
<name>A0ABD6CA42_9EURY</name>
<feature type="transmembrane region" description="Helical" evidence="6">
    <location>
        <begin position="136"/>
        <end position="160"/>
    </location>
</feature>
<evidence type="ECO:0000256" key="5">
    <source>
        <dbReference type="SAM" id="MobiDB-lite"/>
    </source>
</evidence>
<evidence type="ECO:0000256" key="4">
    <source>
        <dbReference type="ARBA" id="ARBA00023136"/>
    </source>
</evidence>
<evidence type="ECO:0000256" key="1">
    <source>
        <dbReference type="ARBA" id="ARBA00004141"/>
    </source>
</evidence>
<evidence type="ECO:0000256" key="3">
    <source>
        <dbReference type="ARBA" id="ARBA00022989"/>
    </source>
</evidence>
<comment type="caution">
    <text evidence="7">The sequence shown here is derived from an EMBL/GenBank/DDBJ whole genome shotgun (WGS) entry which is preliminary data.</text>
</comment>
<dbReference type="PANTHER" id="PTHR30520:SF2">
    <property type="entry name" value="INNER MEMBRANE PROTEIN YFDC"/>
    <property type="match status" value="1"/>
</dbReference>
<feature type="transmembrane region" description="Helical" evidence="6">
    <location>
        <begin position="62"/>
        <end position="83"/>
    </location>
</feature>
<proteinExistence type="predicted"/>
<evidence type="ECO:0000256" key="2">
    <source>
        <dbReference type="ARBA" id="ARBA00022692"/>
    </source>
</evidence>
<comment type="subcellular location">
    <subcellularLocation>
        <location evidence="1">Membrane</location>
        <topology evidence="1">Multi-pass membrane protein</topology>
    </subcellularLocation>
</comment>
<feature type="transmembrane region" description="Helical" evidence="6">
    <location>
        <begin position="217"/>
        <end position="247"/>
    </location>
</feature>
<dbReference type="PANTHER" id="PTHR30520">
    <property type="entry name" value="FORMATE TRANSPORTER-RELATED"/>
    <property type="match status" value="1"/>
</dbReference>
<dbReference type="AlphaFoldDB" id="A0ABD6CA42"/>
<sequence>MDPGSDPGGDVDGDAATAERDDLDPSRARSAVNTDPDRFSTDEIFHRVVMTAFHEVSARRRALYLSGLSAGLAITVTFFGYATVRTATAPDPTGLLGPLLYPLGFLYIILGRYQLYTENTLTPVTLALTRVCSVPAVLRVWVLVLAGNVSGAAVGAFVLANTGVFDAASATTAAQLGRGGIETPWWDLVFKAVFAGWLVAGVVWLEHAVRDSIARVLLVYIVIYTIPVTGLYHVVVSVCDVAYLVFLGRESLLTGLWEFVIPVLLGNTLGGVFLVTVLNFGQLSRTLPAEISRQQTLSLRAWLFGK</sequence>
<evidence type="ECO:0000256" key="6">
    <source>
        <dbReference type="SAM" id="Phobius"/>
    </source>
</evidence>
<feature type="transmembrane region" description="Helical" evidence="6">
    <location>
        <begin position="95"/>
        <end position="115"/>
    </location>
</feature>
<dbReference type="Gene3D" id="1.20.1080.10">
    <property type="entry name" value="Glycerol uptake facilitator protein"/>
    <property type="match status" value="1"/>
</dbReference>
<dbReference type="Proteomes" id="UP001597119">
    <property type="component" value="Unassembled WGS sequence"/>
</dbReference>
<keyword evidence="4 6" id="KW-0472">Membrane</keyword>
<reference evidence="7 8" key="1">
    <citation type="journal article" date="2019" name="Int. J. Syst. Evol. Microbiol.">
        <title>The Global Catalogue of Microorganisms (GCM) 10K type strain sequencing project: providing services to taxonomists for standard genome sequencing and annotation.</title>
        <authorList>
            <consortium name="The Broad Institute Genomics Platform"/>
            <consortium name="The Broad Institute Genome Sequencing Center for Infectious Disease"/>
            <person name="Wu L."/>
            <person name="Ma J."/>
        </authorList>
    </citation>
    <scope>NUCLEOTIDE SEQUENCE [LARGE SCALE GENOMIC DNA]</scope>
    <source>
        <strain evidence="7 8">CGMCC 1.12125</strain>
    </source>
</reference>
<keyword evidence="3 6" id="KW-1133">Transmembrane helix</keyword>
<dbReference type="EMBL" id="JBHUDJ010000002">
    <property type="protein sequence ID" value="MFD1586698.1"/>
    <property type="molecule type" value="Genomic_DNA"/>
</dbReference>
<feature type="transmembrane region" description="Helical" evidence="6">
    <location>
        <begin position="188"/>
        <end position="205"/>
    </location>
</feature>
<dbReference type="InterPro" id="IPR000292">
    <property type="entry name" value="For/NO2_transpt"/>
</dbReference>
<dbReference type="RefSeq" id="WP_247379172.1">
    <property type="nucleotide sequence ID" value="NZ_JALLGV010000007.1"/>
</dbReference>
<gene>
    <name evidence="7" type="ORF">ACFR9U_06860</name>
</gene>
<dbReference type="InterPro" id="IPR023271">
    <property type="entry name" value="Aquaporin-like"/>
</dbReference>
<feature type="region of interest" description="Disordered" evidence="5">
    <location>
        <begin position="1"/>
        <end position="35"/>
    </location>
</feature>
<evidence type="ECO:0000313" key="7">
    <source>
        <dbReference type="EMBL" id="MFD1586698.1"/>
    </source>
</evidence>
<keyword evidence="2 6" id="KW-0812">Transmembrane</keyword>
<keyword evidence="8" id="KW-1185">Reference proteome</keyword>
<dbReference type="GO" id="GO:0016020">
    <property type="term" value="C:membrane"/>
    <property type="evidence" value="ECO:0007669"/>
    <property type="project" value="UniProtKB-SubCell"/>
</dbReference>
<protein>
    <submittedName>
        <fullName evidence="7">Formate/nitrite transporter family protein</fullName>
    </submittedName>
</protein>
<feature type="transmembrane region" description="Helical" evidence="6">
    <location>
        <begin position="259"/>
        <end position="280"/>
    </location>
</feature>
<feature type="compositionally biased region" description="Basic and acidic residues" evidence="5">
    <location>
        <begin position="17"/>
        <end position="27"/>
    </location>
</feature>
<organism evidence="7 8">
    <name type="scientific">Halorientalis brevis</name>
    <dbReference type="NCBI Taxonomy" id="1126241"/>
    <lineage>
        <taxon>Archaea</taxon>
        <taxon>Methanobacteriati</taxon>
        <taxon>Methanobacteriota</taxon>
        <taxon>Stenosarchaea group</taxon>
        <taxon>Halobacteria</taxon>
        <taxon>Halobacteriales</taxon>
        <taxon>Haloarculaceae</taxon>
        <taxon>Halorientalis</taxon>
    </lineage>
</organism>
<dbReference type="Pfam" id="PF01226">
    <property type="entry name" value="Form_Nir_trans"/>
    <property type="match status" value="1"/>
</dbReference>